<accession>A0A7J3SKA6</accession>
<dbReference type="EMBL" id="DTLS01000006">
    <property type="protein sequence ID" value="HGZ59628.1"/>
    <property type="molecule type" value="Genomic_DNA"/>
</dbReference>
<dbReference type="InterPro" id="IPR001482">
    <property type="entry name" value="T2SS/T4SS_dom"/>
</dbReference>
<name>A0A7J3SKA6_9CREN</name>
<dbReference type="PANTHER" id="PTHR30486">
    <property type="entry name" value="TWITCHING MOTILITY PROTEIN PILT"/>
    <property type="match status" value="1"/>
</dbReference>
<dbReference type="InterPro" id="IPR027417">
    <property type="entry name" value="P-loop_NTPase"/>
</dbReference>
<dbReference type="GO" id="GO:0016887">
    <property type="term" value="F:ATP hydrolysis activity"/>
    <property type="evidence" value="ECO:0007669"/>
    <property type="project" value="InterPro"/>
</dbReference>
<evidence type="ECO:0000313" key="3">
    <source>
        <dbReference type="EMBL" id="HGZ59628.1"/>
    </source>
</evidence>
<dbReference type="Gene3D" id="3.40.50.300">
    <property type="entry name" value="P-loop containing nucleotide triphosphate hydrolases"/>
    <property type="match status" value="1"/>
</dbReference>
<sequence>MSEGSTRVEMGDVLKEKEIVDFYQVTKHSYVIIYRQDIKLLYSPVEPELSEEERRSLDVVKRYLSKTFYFNPRELKDKWWLISEELTNKVKEAKNKLMLDLSATSTEKIAYYIRRDYLGYGPIDVPMNDPYVEDISSTGAESPVYVYHTKYEWLPTTIKFRDTEIYEAFVRRLAYRAGQELVYANPIVEGPLPPKGYRAHLVLDAVTRKGASFTIRRGSEIPMSIVKLISLGTLTPKIASYIWLMISYMRTILIAGPMASGKTTLLNAISMFIPPAKKVVTIEETSELRLERENWTPLIVRPSSSPNIANVTLFELLKSSLRQRPDYIIVGEIRGEEAYTFFQAISLGHGGLGTIHAESVEQTIRRLESHPLNIPRSMIPLVNTMIFTRILRGAGGIYRKVFDVVDVMSYDPATEKINVSSVFHYDIVKDTWMESDALPGITKISEISGVDEGELKKEMLRREVFLSNLLKKGIESPTEVSRAIEEYMINPDFAMAKYAPEAR</sequence>
<organism evidence="3">
    <name type="scientific">Fervidicoccus fontis</name>
    <dbReference type="NCBI Taxonomy" id="683846"/>
    <lineage>
        <taxon>Archaea</taxon>
        <taxon>Thermoproteota</taxon>
        <taxon>Thermoprotei</taxon>
        <taxon>Fervidicoccales</taxon>
        <taxon>Fervidicoccaceae</taxon>
        <taxon>Fervidicoccus</taxon>
    </lineage>
</organism>
<evidence type="ECO:0000259" key="2">
    <source>
        <dbReference type="Pfam" id="PF00437"/>
    </source>
</evidence>
<dbReference type="InterPro" id="IPR050921">
    <property type="entry name" value="T4SS_GSP_E_ATPase"/>
</dbReference>
<dbReference type="Pfam" id="PF00437">
    <property type="entry name" value="T2SSE"/>
    <property type="match status" value="1"/>
</dbReference>
<dbReference type="SUPFAM" id="SSF52540">
    <property type="entry name" value="P-loop containing nucleoside triphosphate hydrolases"/>
    <property type="match status" value="1"/>
</dbReference>
<dbReference type="PANTHER" id="PTHR30486:SF6">
    <property type="entry name" value="TYPE IV PILUS RETRACTATION ATPASE PILT"/>
    <property type="match status" value="1"/>
</dbReference>
<dbReference type="Gene3D" id="3.30.450.380">
    <property type="match status" value="1"/>
</dbReference>
<dbReference type="CDD" id="cd01130">
    <property type="entry name" value="VirB11-like_ATPase"/>
    <property type="match status" value="1"/>
</dbReference>
<comment type="similarity">
    <text evidence="1">Belongs to the GSP E family.</text>
</comment>
<reference evidence="3" key="1">
    <citation type="journal article" date="2020" name="mSystems">
        <title>Genome- and Community-Level Interaction Insights into Carbon Utilization and Element Cycling Functions of Hydrothermarchaeota in Hydrothermal Sediment.</title>
        <authorList>
            <person name="Zhou Z."/>
            <person name="Liu Y."/>
            <person name="Xu W."/>
            <person name="Pan J."/>
            <person name="Luo Z.H."/>
            <person name="Li M."/>
        </authorList>
    </citation>
    <scope>NUCLEOTIDE SEQUENCE [LARGE SCALE GENOMIC DNA]</scope>
    <source>
        <strain evidence="3">SpSt-885</strain>
    </source>
</reference>
<proteinExistence type="inferred from homology"/>
<evidence type="ECO:0000256" key="1">
    <source>
        <dbReference type="ARBA" id="ARBA00006611"/>
    </source>
</evidence>
<gene>
    <name evidence="3" type="ORF">ENW83_00240</name>
</gene>
<feature type="domain" description="Bacterial type II secretion system protein E" evidence="2">
    <location>
        <begin position="144"/>
        <end position="369"/>
    </location>
</feature>
<comment type="caution">
    <text evidence="3">The sequence shown here is derived from an EMBL/GenBank/DDBJ whole genome shotgun (WGS) entry which is preliminary data.</text>
</comment>
<protein>
    <recommendedName>
        <fullName evidence="2">Bacterial type II secretion system protein E domain-containing protein</fullName>
    </recommendedName>
</protein>
<dbReference type="AlphaFoldDB" id="A0A7J3SKA6"/>